<accession>A0A2I0URD7</accession>
<reference evidence="2" key="1">
    <citation type="submission" date="2017-11" db="EMBL/GenBank/DDBJ databases">
        <authorList>
            <person name="Lima N.C."/>
            <person name="Parody-Merino A.M."/>
            <person name="Battley P.F."/>
            <person name="Fidler A.E."/>
            <person name="Prosdocimi F."/>
        </authorList>
    </citation>
    <scope>NUCLEOTIDE SEQUENCE [LARGE SCALE GENOMIC DNA]</scope>
</reference>
<reference evidence="2" key="2">
    <citation type="submission" date="2017-12" db="EMBL/GenBank/DDBJ databases">
        <title>Genome sequence of the Bar-tailed Godwit (Limosa lapponica baueri).</title>
        <authorList>
            <person name="Lima N.C.B."/>
            <person name="Parody-Merino A.M."/>
            <person name="Battley P.F."/>
            <person name="Fidler A.E."/>
            <person name="Prosdocimi F."/>
        </authorList>
    </citation>
    <scope>NUCLEOTIDE SEQUENCE [LARGE SCALE GENOMIC DNA]</scope>
</reference>
<evidence type="ECO:0000313" key="2">
    <source>
        <dbReference type="Proteomes" id="UP000233556"/>
    </source>
</evidence>
<gene>
    <name evidence="1" type="ORF">llap_1059</name>
</gene>
<proteinExistence type="predicted"/>
<organism evidence="1 2">
    <name type="scientific">Limosa lapponica baueri</name>
    <dbReference type="NCBI Taxonomy" id="1758121"/>
    <lineage>
        <taxon>Eukaryota</taxon>
        <taxon>Metazoa</taxon>
        <taxon>Chordata</taxon>
        <taxon>Craniata</taxon>
        <taxon>Vertebrata</taxon>
        <taxon>Euteleostomi</taxon>
        <taxon>Archelosauria</taxon>
        <taxon>Archosauria</taxon>
        <taxon>Dinosauria</taxon>
        <taxon>Saurischia</taxon>
        <taxon>Theropoda</taxon>
        <taxon>Coelurosauria</taxon>
        <taxon>Aves</taxon>
        <taxon>Neognathae</taxon>
        <taxon>Neoaves</taxon>
        <taxon>Charadriiformes</taxon>
        <taxon>Scolopacidae</taxon>
        <taxon>Limosa</taxon>
    </lineage>
</organism>
<name>A0A2I0URD7_LIMLA</name>
<sequence length="89" mass="10155">MDTDKLRQVHMDWIGLGHEHQRSSSPTRWTKQVHLEEVGQERIQDPELHYLMVTAAKAAPNLHIPNQSFFVSTRSSSRPFLIGSSTTCV</sequence>
<evidence type="ECO:0000313" key="1">
    <source>
        <dbReference type="EMBL" id="PKU48607.1"/>
    </source>
</evidence>
<keyword evidence="2" id="KW-1185">Reference proteome</keyword>
<dbReference type="Proteomes" id="UP000233556">
    <property type="component" value="Unassembled WGS sequence"/>
</dbReference>
<protein>
    <submittedName>
        <fullName evidence="1">Uncharacterized protein</fullName>
    </submittedName>
</protein>
<dbReference type="AlphaFoldDB" id="A0A2I0URD7"/>
<dbReference type="EMBL" id="KZ505649">
    <property type="protein sequence ID" value="PKU48607.1"/>
    <property type="molecule type" value="Genomic_DNA"/>
</dbReference>